<name>A0A9W6Z1J6_AMBMO</name>
<gene>
    <name evidence="2" type="ORF">Amon01_000577300</name>
</gene>
<dbReference type="AlphaFoldDB" id="A0A9W6Z1J6"/>
<accession>A0A9W6Z1J6</accession>
<sequence length="138" mass="15270">MVISTSKSSSSFRKHAILVLLSLGLIFTFCQIYMKFGHTDSVTSSLVSVGFTSPDITSTASPISMDTPSPDFTTDRNPDTAENNVPPGSIIAESRHDTEYVFDIRDSNGKVDDNEDPEEKVMIEYNKLLQEQNFEPAN</sequence>
<feature type="compositionally biased region" description="Polar residues" evidence="1">
    <location>
        <begin position="58"/>
        <end position="72"/>
    </location>
</feature>
<keyword evidence="3" id="KW-1185">Reference proteome</keyword>
<dbReference type="Proteomes" id="UP001165063">
    <property type="component" value="Unassembled WGS sequence"/>
</dbReference>
<evidence type="ECO:0000256" key="1">
    <source>
        <dbReference type="SAM" id="MobiDB-lite"/>
    </source>
</evidence>
<comment type="caution">
    <text evidence="2">The sequence shown here is derived from an EMBL/GenBank/DDBJ whole genome shotgun (WGS) entry which is preliminary data.</text>
</comment>
<proteinExistence type="predicted"/>
<evidence type="ECO:0000313" key="2">
    <source>
        <dbReference type="EMBL" id="GMG39957.1"/>
    </source>
</evidence>
<evidence type="ECO:0000313" key="3">
    <source>
        <dbReference type="Proteomes" id="UP001165063"/>
    </source>
</evidence>
<reference evidence="2" key="1">
    <citation type="submission" date="2023-04" db="EMBL/GenBank/DDBJ databases">
        <title>Ambrosiozyma monospora NBRC 1965.</title>
        <authorList>
            <person name="Ichikawa N."/>
            <person name="Sato H."/>
            <person name="Tonouchi N."/>
        </authorList>
    </citation>
    <scope>NUCLEOTIDE SEQUENCE</scope>
    <source>
        <strain evidence="2">NBRC 1965</strain>
    </source>
</reference>
<protein>
    <submittedName>
        <fullName evidence="2">Unnamed protein product</fullName>
    </submittedName>
</protein>
<organism evidence="2 3">
    <name type="scientific">Ambrosiozyma monospora</name>
    <name type="common">Yeast</name>
    <name type="synonym">Endomycopsis monosporus</name>
    <dbReference type="NCBI Taxonomy" id="43982"/>
    <lineage>
        <taxon>Eukaryota</taxon>
        <taxon>Fungi</taxon>
        <taxon>Dikarya</taxon>
        <taxon>Ascomycota</taxon>
        <taxon>Saccharomycotina</taxon>
        <taxon>Pichiomycetes</taxon>
        <taxon>Pichiales</taxon>
        <taxon>Pichiaceae</taxon>
        <taxon>Ambrosiozyma</taxon>
    </lineage>
</organism>
<feature type="region of interest" description="Disordered" evidence="1">
    <location>
        <begin position="58"/>
        <end position="90"/>
    </location>
</feature>
<dbReference type="EMBL" id="BSXU01003350">
    <property type="protein sequence ID" value="GMG39957.1"/>
    <property type="molecule type" value="Genomic_DNA"/>
</dbReference>